<dbReference type="EMBL" id="JAUHHV010000006">
    <property type="protein sequence ID" value="KAK1421879.1"/>
    <property type="molecule type" value="Genomic_DNA"/>
</dbReference>
<evidence type="ECO:0000313" key="3">
    <source>
        <dbReference type="Proteomes" id="UP001229421"/>
    </source>
</evidence>
<feature type="region of interest" description="Disordered" evidence="1">
    <location>
        <begin position="1"/>
        <end position="85"/>
    </location>
</feature>
<organism evidence="2 3">
    <name type="scientific">Tagetes erecta</name>
    <name type="common">African marigold</name>
    <dbReference type="NCBI Taxonomy" id="13708"/>
    <lineage>
        <taxon>Eukaryota</taxon>
        <taxon>Viridiplantae</taxon>
        <taxon>Streptophyta</taxon>
        <taxon>Embryophyta</taxon>
        <taxon>Tracheophyta</taxon>
        <taxon>Spermatophyta</taxon>
        <taxon>Magnoliopsida</taxon>
        <taxon>eudicotyledons</taxon>
        <taxon>Gunneridae</taxon>
        <taxon>Pentapetalae</taxon>
        <taxon>asterids</taxon>
        <taxon>campanulids</taxon>
        <taxon>Asterales</taxon>
        <taxon>Asteraceae</taxon>
        <taxon>Asteroideae</taxon>
        <taxon>Heliantheae alliance</taxon>
        <taxon>Tageteae</taxon>
        <taxon>Tagetes</taxon>
    </lineage>
</organism>
<keyword evidence="3" id="KW-1185">Reference proteome</keyword>
<sequence>MSAQCTHSGPCYGWIDDEEDVVPAPPSYTELEPTEDESDQQQDSQSANGKSASLLEADDDVQVHLSAPRADPIPAPLAPPAQPPPVEEVTDPYFHHVPYHEHARLRHRLAALADYAGRMRLELNHLVETVGDCRDEFLNLKEYTGGAEDHAIMLADDLWDTQADVRTI</sequence>
<feature type="compositionally biased region" description="Pro residues" evidence="1">
    <location>
        <begin position="71"/>
        <end position="85"/>
    </location>
</feature>
<evidence type="ECO:0000313" key="2">
    <source>
        <dbReference type="EMBL" id="KAK1421879.1"/>
    </source>
</evidence>
<dbReference type="Proteomes" id="UP001229421">
    <property type="component" value="Unassembled WGS sequence"/>
</dbReference>
<reference evidence="2" key="1">
    <citation type="journal article" date="2023" name="bioRxiv">
        <title>Improved chromosome-level genome assembly for marigold (Tagetes erecta).</title>
        <authorList>
            <person name="Jiang F."/>
            <person name="Yuan L."/>
            <person name="Wang S."/>
            <person name="Wang H."/>
            <person name="Xu D."/>
            <person name="Wang A."/>
            <person name="Fan W."/>
        </authorList>
    </citation>
    <scope>NUCLEOTIDE SEQUENCE</scope>
    <source>
        <strain evidence="2">WSJ</strain>
        <tissue evidence="2">Leaf</tissue>
    </source>
</reference>
<evidence type="ECO:0000256" key="1">
    <source>
        <dbReference type="SAM" id="MobiDB-lite"/>
    </source>
</evidence>
<protein>
    <submittedName>
        <fullName evidence="2">Uncharacterized protein</fullName>
    </submittedName>
</protein>
<dbReference type="AlphaFoldDB" id="A0AAD8NUU4"/>
<accession>A0AAD8NUU4</accession>
<comment type="caution">
    <text evidence="2">The sequence shown here is derived from an EMBL/GenBank/DDBJ whole genome shotgun (WGS) entry which is preliminary data.</text>
</comment>
<gene>
    <name evidence="2" type="ORF">QVD17_24581</name>
</gene>
<name>A0AAD8NUU4_TARER</name>
<proteinExistence type="predicted"/>